<comment type="caution">
    <text evidence="2">The sequence shown here is derived from an EMBL/GenBank/DDBJ whole genome shotgun (WGS) entry which is preliminary data.</text>
</comment>
<evidence type="ECO:0000313" key="2">
    <source>
        <dbReference type="EMBL" id="NKY14038.1"/>
    </source>
</evidence>
<organism evidence="2 3">
    <name type="scientific">Streptomyces somaliensis (strain ATCC 33201 / DSM 40738 / JCM 12659 / KCTC 9044 / NCTC 11332 / NRRL B-12077 / IP 733)</name>
    <dbReference type="NCBI Taxonomy" id="1134445"/>
    <lineage>
        <taxon>Bacteria</taxon>
        <taxon>Bacillati</taxon>
        <taxon>Actinomycetota</taxon>
        <taxon>Actinomycetes</taxon>
        <taxon>Kitasatosporales</taxon>
        <taxon>Streptomycetaceae</taxon>
        <taxon>Streptomyces</taxon>
    </lineage>
</organism>
<dbReference type="Proteomes" id="UP000570003">
    <property type="component" value="Unassembled WGS sequence"/>
</dbReference>
<reference evidence="2 3" key="1">
    <citation type="submission" date="2020-04" db="EMBL/GenBank/DDBJ databases">
        <title>MicrobeNet Type strains.</title>
        <authorList>
            <person name="Nicholson A.C."/>
        </authorList>
    </citation>
    <scope>NUCLEOTIDE SEQUENCE [LARGE SCALE GENOMIC DNA]</scope>
    <source>
        <strain evidence="2 3">DSM 40738</strain>
    </source>
</reference>
<sequence length="97" mass="10965">MRTLLTLILSRLMPARGRRRLAPQAPTPQGPAPQVSTPRRVAGATTRRLIVTRRVIGVGGLRRHRHEFVRGEDVLLVRPYLTAHERAHGIHWWEAAA</sequence>
<dbReference type="RefSeq" id="WP_168438271.1">
    <property type="nucleotide sequence ID" value="NZ_JAAXOU010000052.1"/>
</dbReference>
<evidence type="ECO:0000313" key="3">
    <source>
        <dbReference type="Proteomes" id="UP000570003"/>
    </source>
</evidence>
<keyword evidence="3" id="KW-1185">Reference proteome</keyword>
<dbReference type="EMBL" id="JAAXOU010000052">
    <property type="protein sequence ID" value="NKY14038.1"/>
    <property type="molecule type" value="Genomic_DNA"/>
</dbReference>
<feature type="region of interest" description="Disordered" evidence="1">
    <location>
        <begin position="18"/>
        <end position="43"/>
    </location>
</feature>
<proteinExistence type="predicted"/>
<evidence type="ECO:0000256" key="1">
    <source>
        <dbReference type="SAM" id="MobiDB-lite"/>
    </source>
</evidence>
<accession>A0AA44DBX7</accession>
<gene>
    <name evidence="2" type="ORF">HGA06_07645</name>
</gene>
<name>A0AA44DBX7_STRE0</name>
<dbReference type="AlphaFoldDB" id="A0AA44DBX7"/>
<protein>
    <submittedName>
        <fullName evidence="2">Uncharacterized protein</fullName>
    </submittedName>
</protein>